<keyword evidence="4" id="KW-1185">Reference proteome</keyword>
<dbReference type="EMBL" id="AXCV01000143">
    <property type="protein sequence ID" value="KGO31958.1"/>
    <property type="molecule type" value="Genomic_DNA"/>
</dbReference>
<dbReference type="CDD" id="cd04333">
    <property type="entry name" value="ProX_deacylase"/>
    <property type="match status" value="1"/>
</dbReference>
<keyword evidence="1" id="KW-0648">Protein biosynthesis</keyword>
<evidence type="ECO:0000259" key="2">
    <source>
        <dbReference type="Pfam" id="PF04073"/>
    </source>
</evidence>
<dbReference type="InterPro" id="IPR036754">
    <property type="entry name" value="YbaK/aa-tRNA-synt-asso_dom_sf"/>
</dbReference>
<dbReference type="PANTHER" id="PTHR30411">
    <property type="entry name" value="CYTOPLASMIC PROTEIN"/>
    <property type="match status" value="1"/>
</dbReference>
<dbReference type="PANTHER" id="PTHR30411:SF1">
    <property type="entry name" value="CYTOPLASMIC PROTEIN"/>
    <property type="match status" value="1"/>
</dbReference>
<organism evidence="3 4">
    <name type="scientific">Oenococcus alcoholitolerans</name>
    <dbReference type="NCBI Taxonomy" id="931074"/>
    <lineage>
        <taxon>Bacteria</taxon>
        <taxon>Bacillati</taxon>
        <taxon>Bacillota</taxon>
        <taxon>Bacilli</taxon>
        <taxon>Lactobacillales</taxon>
        <taxon>Lactobacillaceae</taxon>
        <taxon>Oenococcus</taxon>
    </lineage>
</organism>
<name>A0ABR4XR48_9LACO</name>
<feature type="domain" description="YbaK/aminoacyl-tRNA synthetase-associated" evidence="2">
    <location>
        <begin position="26"/>
        <end position="141"/>
    </location>
</feature>
<protein>
    <submittedName>
        <fullName evidence="3">EBSC protein</fullName>
    </submittedName>
</protein>
<accession>A0ABR4XR48</accession>
<comment type="caution">
    <text evidence="3">The sequence shown here is derived from an EMBL/GenBank/DDBJ whole genome shotgun (WGS) entry which is preliminary data.</text>
</comment>
<dbReference type="Pfam" id="PF04073">
    <property type="entry name" value="tRNA_edit"/>
    <property type="match status" value="1"/>
</dbReference>
<dbReference type="SUPFAM" id="SSF55826">
    <property type="entry name" value="YbaK/ProRS associated domain"/>
    <property type="match status" value="1"/>
</dbReference>
<evidence type="ECO:0000256" key="1">
    <source>
        <dbReference type="ARBA" id="ARBA00022917"/>
    </source>
</evidence>
<dbReference type="Gene3D" id="3.90.960.10">
    <property type="entry name" value="YbaK/aminoacyl-tRNA synthetase-associated domain"/>
    <property type="match status" value="1"/>
</dbReference>
<dbReference type="InterPro" id="IPR007214">
    <property type="entry name" value="YbaK/aa-tRNA-synth-assoc-dom"/>
</dbReference>
<dbReference type="Proteomes" id="UP000030023">
    <property type="component" value="Unassembled WGS sequence"/>
</dbReference>
<evidence type="ECO:0000313" key="3">
    <source>
        <dbReference type="EMBL" id="KGO31958.1"/>
    </source>
</evidence>
<reference evidence="3 4" key="1">
    <citation type="journal article" date="2014" name="Antonie Van Leeuwenhoek">
        <title>Oenococcus alcoholitolerans sp. nov., a lactic acid bacteria isolated from cachaca and ethanol fermentation processes.</title>
        <authorList>
            <person name="Badotti F."/>
            <person name="Moreira A.P."/>
            <person name="Tonon L.A."/>
            <person name="de Lucena B.T."/>
            <person name="Gomes Fde C."/>
            <person name="Kruger R."/>
            <person name="Thompson C.C."/>
            <person name="de Morais M.A.Jr."/>
            <person name="Rosa C.A."/>
            <person name="Thompson F.L."/>
        </authorList>
    </citation>
    <scope>NUCLEOTIDE SEQUENCE [LARGE SCALE GENOMIC DNA]</scope>
    <source>
        <strain evidence="3 4">UFRJ-M7.2.18</strain>
    </source>
</reference>
<sequence length="153" mass="17047">MSVQRVQKYFEQFDLSSRIHVFTSLTATVQQAADTLGVSADQIAKSLAFTLKDKDIVIVTSGLSKVSNQKFKQVFQQRPQMVGRDKVEEVTGYQAGAVCPFALNSGIEVYLDRSLKKYDQVFPAAGDVNAAIRLSISELEKYSHPQKWIDVAK</sequence>
<evidence type="ECO:0000313" key="4">
    <source>
        <dbReference type="Proteomes" id="UP000030023"/>
    </source>
</evidence>
<gene>
    <name evidence="3" type="ORF">Q757_03940</name>
</gene>
<proteinExistence type="predicted"/>